<dbReference type="GO" id="GO:0019695">
    <property type="term" value="P:choline metabolic process"/>
    <property type="evidence" value="ECO:0007669"/>
    <property type="project" value="TreeGrafter"/>
</dbReference>
<dbReference type="GO" id="GO:0005615">
    <property type="term" value="C:extracellular space"/>
    <property type="evidence" value="ECO:0007669"/>
    <property type="project" value="TreeGrafter"/>
</dbReference>
<dbReference type="InterPro" id="IPR029058">
    <property type="entry name" value="AB_hydrolase_fold"/>
</dbReference>
<reference evidence="2" key="1">
    <citation type="submission" date="2014-07" db="EMBL/GenBank/DDBJ databases">
        <authorList>
            <person name="Martin A.A"/>
            <person name="De Silva N."/>
        </authorList>
    </citation>
    <scope>NUCLEOTIDE SEQUENCE</scope>
</reference>
<reference evidence="3" key="2">
    <citation type="submission" date="2015-08" db="UniProtKB">
        <authorList>
            <consortium name="WormBaseParasite"/>
        </authorList>
    </citation>
    <scope>IDENTIFICATION</scope>
</reference>
<dbReference type="AlphaFoldDB" id="A0A0K0FBT6"/>
<evidence type="ECO:0000313" key="2">
    <source>
        <dbReference type="Proteomes" id="UP000035680"/>
    </source>
</evidence>
<dbReference type="SUPFAM" id="SSF53474">
    <property type="entry name" value="alpha/beta-Hydrolases"/>
    <property type="match status" value="1"/>
</dbReference>
<dbReference type="GO" id="GO:0006581">
    <property type="term" value="P:acetylcholine catabolic process"/>
    <property type="evidence" value="ECO:0007669"/>
    <property type="project" value="TreeGrafter"/>
</dbReference>
<dbReference type="GO" id="GO:0003990">
    <property type="term" value="F:acetylcholinesterase activity"/>
    <property type="evidence" value="ECO:0007669"/>
    <property type="project" value="TreeGrafter"/>
</dbReference>
<sequence length="252" mass="28949">MWVPQDRSGAVLVVIFAGNFTNRSPSSDSNNGSILSLKSRAIVVNVNYHLGKCVYENIENFNRKRDMIKIFATIVNFRATVSPKTAQENMEDIAKLLKCNWNDDEQIKCLQTVDANKLFMASVTLHNSKLKTSKDSFLPINSDNVFFKESVDDKPKKKQMKNDFDLLFERDSDEGTYFMVKYLKKIGCNFAPNKHPECKNNSCRLNDTTLKDAEKILSNMVEFNQNETAELFMIYNSIKTNKIKKKSCTIFF</sequence>
<comment type="similarity">
    <text evidence="1">Belongs to the type-B carboxylesterase/lipase family.</text>
</comment>
<evidence type="ECO:0000256" key="1">
    <source>
        <dbReference type="ARBA" id="ARBA00005964"/>
    </source>
</evidence>
<protein>
    <submittedName>
        <fullName evidence="3">COesterase domain-containing protein</fullName>
    </submittedName>
</protein>
<dbReference type="PANTHER" id="PTHR43918">
    <property type="entry name" value="ACETYLCHOLINESTERASE"/>
    <property type="match status" value="1"/>
</dbReference>
<dbReference type="Proteomes" id="UP000035680">
    <property type="component" value="Unassembled WGS sequence"/>
</dbReference>
<organism evidence="2 3">
    <name type="scientific">Strongyloides venezuelensis</name>
    <name type="common">Threadworm</name>
    <dbReference type="NCBI Taxonomy" id="75913"/>
    <lineage>
        <taxon>Eukaryota</taxon>
        <taxon>Metazoa</taxon>
        <taxon>Ecdysozoa</taxon>
        <taxon>Nematoda</taxon>
        <taxon>Chromadorea</taxon>
        <taxon>Rhabditida</taxon>
        <taxon>Tylenchina</taxon>
        <taxon>Panagrolaimomorpha</taxon>
        <taxon>Strongyloidoidea</taxon>
        <taxon>Strongyloididae</taxon>
        <taxon>Strongyloides</taxon>
    </lineage>
</organism>
<dbReference type="PANTHER" id="PTHR43918:SF15">
    <property type="entry name" value="CARBOXYLIC ESTER HYDROLASE"/>
    <property type="match status" value="1"/>
</dbReference>
<keyword evidence="2" id="KW-1185">Reference proteome</keyword>
<dbReference type="Gene3D" id="3.40.50.1820">
    <property type="entry name" value="alpha/beta hydrolase"/>
    <property type="match status" value="2"/>
</dbReference>
<evidence type="ECO:0000313" key="3">
    <source>
        <dbReference type="WBParaSite" id="SVE_0630000.1"/>
    </source>
</evidence>
<dbReference type="WBParaSite" id="SVE_0630000.1">
    <property type="protein sequence ID" value="SVE_0630000.1"/>
    <property type="gene ID" value="SVE_0630000"/>
</dbReference>
<proteinExistence type="inferred from homology"/>
<name>A0A0K0FBT6_STRVS</name>
<dbReference type="STRING" id="75913.A0A0K0FBT6"/>
<dbReference type="InterPro" id="IPR050654">
    <property type="entry name" value="AChE-related_enzymes"/>
</dbReference>
<accession>A0A0K0FBT6</accession>
<dbReference type="GO" id="GO:0005886">
    <property type="term" value="C:plasma membrane"/>
    <property type="evidence" value="ECO:0007669"/>
    <property type="project" value="TreeGrafter"/>
</dbReference>